<dbReference type="AlphaFoldDB" id="A0A7G8BJ21"/>
<dbReference type="Proteomes" id="UP000515312">
    <property type="component" value="Chromosome"/>
</dbReference>
<sequence>MKKMEELHEGQAKLTGLCNASETFDVVYSISFRFELQNRHAGLPCMAFKSASVNYVQSIDGRNIPTGEYLLEREHEINKVENIGIWQMMSWPEG</sequence>
<keyword evidence="2" id="KW-1185">Reference proteome</keyword>
<organism evidence="1 2">
    <name type="scientific">Alloacidobacterium dinghuense</name>
    <dbReference type="NCBI Taxonomy" id="2763107"/>
    <lineage>
        <taxon>Bacteria</taxon>
        <taxon>Pseudomonadati</taxon>
        <taxon>Acidobacteriota</taxon>
        <taxon>Terriglobia</taxon>
        <taxon>Terriglobales</taxon>
        <taxon>Acidobacteriaceae</taxon>
        <taxon>Alloacidobacterium</taxon>
    </lineage>
</organism>
<dbReference type="RefSeq" id="WP_186743495.1">
    <property type="nucleotide sequence ID" value="NZ_CP060394.1"/>
</dbReference>
<dbReference type="EMBL" id="CP060394">
    <property type="protein sequence ID" value="QNI32541.1"/>
    <property type="molecule type" value="Genomic_DNA"/>
</dbReference>
<gene>
    <name evidence="1" type="ORF">H7849_00460</name>
</gene>
<dbReference type="KEGG" id="adin:H7849_00460"/>
<evidence type="ECO:0000313" key="2">
    <source>
        <dbReference type="Proteomes" id="UP000515312"/>
    </source>
</evidence>
<proteinExistence type="predicted"/>
<reference evidence="1 2" key="1">
    <citation type="submission" date="2020-08" db="EMBL/GenBank/DDBJ databases">
        <title>Edaphobacter telluris sp. nov. and Acidobacterium dinghuensis sp. nov., two acidobacteria isolated from forest soil.</title>
        <authorList>
            <person name="Fu J."/>
            <person name="Qiu L."/>
        </authorList>
    </citation>
    <scope>NUCLEOTIDE SEQUENCE [LARGE SCALE GENOMIC DNA]</scope>
    <source>
        <strain evidence="1">4Y35</strain>
    </source>
</reference>
<protein>
    <submittedName>
        <fullName evidence="1">Uncharacterized protein</fullName>
    </submittedName>
</protein>
<name>A0A7G8BJ21_9BACT</name>
<evidence type="ECO:0000313" key="1">
    <source>
        <dbReference type="EMBL" id="QNI32541.1"/>
    </source>
</evidence>
<accession>A0A7G8BJ21</accession>